<dbReference type="GO" id="GO:0016763">
    <property type="term" value="F:pentosyltransferase activity"/>
    <property type="evidence" value="ECO:0007669"/>
    <property type="project" value="InterPro"/>
</dbReference>
<gene>
    <name evidence="3" type="ORF">NOI20_01240</name>
</gene>
<keyword evidence="2" id="KW-1133">Transmembrane helix</keyword>
<evidence type="ECO:0000256" key="1">
    <source>
        <dbReference type="ARBA" id="ARBA00022679"/>
    </source>
</evidence>
<dbReference type="GO" id="GO:0006213">
    <property type="term" value="P:pyrimidine nucleoside metabolic process"/>
    <property type="evidence" value="ECO:0007669"/>
    <property type="project" value="InterPro"/>
</dbReference>
<feature type="transmembrane region" description="Helical" evidence="2">
    <location>
        <begin position="101"/>
        <end position="121"/>
    </location>
</feature>
<evidence type="ECO:0000256" key="2">
    <source>
        <dbReference type="SAM" id="Phobius"/>
    </source>
</evidence>
<proteinExistence type="predicted"/>
<dbReference type="Pfam" id="PF10011">
    <property type="entry name" value="DUF2254"/>
    <property type="match status" value="1"/>
</dbReference>
<keyword evidence="2" id="KW-0812">Transmembrane</keyword>
<dbReference type="SUPFAM" id="SSF54680">
    <property type="entry name" value="Pyrimidine nucleoside phosphorylase C-terminal domain"/>
    <property type="match status" value="1"/>
</dbReference>
<feature type="transmembrane region" description="Helical" evidence="2">
    <location>
        <begin position="61"/>
        <end position="80"/>
    </location>
</feature>
<dbReference type="EMBL" id="JANFFA010000001">
    <property type="protein sequence ID" value="MDQ2092731.1"/>
    <property type="molecule type" value="Genomic_DNA"/>
</dbReference>
<feature type="transmembrane region" description="Helical" evidence="2">
    <location>
        <begin position="20"/>
        <end position="41"/>
    </location>
</feature>
<evidence type="ECO:0000313" key="3">
    <source>
        <dbReference type="EMBL" id="MDQ2092731.1"/>
    </source>
</evidence>
<keyword evidence="1" id="KW-0808">Transferase</keyword>
<reference evidence="3" key="1">
    <citation type="submission" date="2022-07" db="EMBL/GenBank/DDBJ databases">
        <authorList>
            <person name="Otstavnykh N."/>
            <person name="Isaeva M."/>
            <person name="Bystritskaya E."/>
        </authorList>
    </citation>
    <scope>NUCLEOTIDE SEQUENCE</scope>
    <source>
        <strain evidence="3">10Alg 79</strain>
    </source>
</reference>
<comment type="caution">
    <text evidence="3">The sequence shown here is derived from an EMBL/GenBank/DDBJ whole genome shotgun (WGS) entry which is preliminary data.</text>
</comment>
<reference evidence="3" key="2">
    <citation type="submission" date="2023-04" db="EMBL/GenBank/DDBJ databases">
        <title>'Rhodoalgimonas zhirmunskyi' gen. nov., isolated from a red alga.</title>
        <authorList>
            <person name="Nedashkovskaya O.I."/>
            <person name="Otstavnykh N.Y."/>
            <person name="Bystritskaya E.P."/>
            <person name="Balabanova L.A."/>
            <person name="Isaeva M.P."/>
        </authorList>
    </citation>
    <scope>NUCLEOTIDE SEQUENCE</scope>
    <source>
        <strain evidence="3">10Alg 79</strain>
    </source>
</reference>
<feature type="transmembrane region" description="Helical" evidence="2">
    <location>
        <begin position="133"/>
        <end position="151"/>
    </location>
</feature>
<keyword evidence="2" id="KW-0472">Membrane</keyword>
<evidence type="ECO:0000313" key="4">
    <source>
        <dbReference type="Proteomes" id="UP001227162"/>
    </source>
</evidence>
<dbReference type="AlphaFoldDB" id="A0AAJ1U2Z0"/>
<dbReference type="InterPro" id="IPR018723">
    <property type="entry name" value="DUF2254_membrane"/>
</dbReference>
<accession>A0AAJ1U2Z0</accession>
<protein>
    <submittedName>
        <fullName evidence="3">DUF2254 domain-containing protein</fullName>
    </submittedName>
</protein>
<dbReference type="InterPro" id="IPR036566">
    <property type="entry name" value="PYNP-like_C_sf"/>
</dbReference>
<organism evidence="3 4">
    <name type="scientific">Rhodalgimonas zhirmunskyi</name>
    <dbReference type="NCBI Taxonomy" id="2964767"/>
    <lineage>
        <taxon>Bacteria</taxon>
        <taxon>Pseudomonadati</taxon>
        <taxon>Pseudomonadota</taxon>
        <taxon>Alphaproteobacteria</taxon>
        <taxon>Rhodobacterales</taxon>
        <taxon>Roseobacteraceae</taxon>
        <taxon>Rhodalgimonas</taxon>
    </lineage>
</organism>
<name>A0AAJ1U2Z0_9RHOB</name>
<dbReference type="RefSeq" id="WP_317624350.1">
    <property type="nucleotide sequence ID" value="NZ_JANFFA010000001.1"/>
</dbReference>
<dbReference type="Proteomes" id="UP001227162">
    <property type="component" value="Unassembled WGS sequence"/>
</dbReference>
<keyword evidence="4" id="KW-1185">Reference proteome</keyword>
<sequence length="403" mass="43255">MIDTLLTRLRRILSKLVTRVILIAALALLALFSSAIIGHYIPDWVIDYIGIDSLDTILRTLAATMLTVTTFSLSVMTSAFQAASSQISPRARQILRADGTVHGVLATFVGAFLFALIGIVLRATPLLGKKESAILFLFTIVVVALVVIEIIRWINHIEGLGALDATLGALQKQATVTIENYSNAPALGARPVEGLDTDVGRAPFVPSPRDGYVEVIYFHDLQTAAERLGAQIVLAVRPGDYVTKGAPLLHVIDDDLPPAAHEPEAMKDIDNAITIGNIRNYEQDPRFCLSSITEIATRALSPGVNDPQTAIDVTHRLTALLRRADPDDHAAHPAPKYPRVALAPLKIETLYRLSLDVVAHYAKDAPEVNIALDQALRSLAARSGPAGRAAAEGRLSACSDAVG</sequence>